<sequence>MRSLCILALACSAATAFVPAPIQQQQLALAPLFAEEAEQGGDERPKEPKISEPPTEPGTHEELMYALGVNLARQIGDVRPLVDNGDELTLVAKGLLDTVIGRLDEQAQAVLLKSRQKDLNELVTERAIKIRDRLVAAGEEMLADMEKTEGVEKLDTGVLLHVVDFGPEGQGHGTRPTKASSVKVSYHGTLPDGTVFDSTLGSDPVTFAVGQVIPGWQQALLKMHEGETAMVGIPPAQGYGEQGSPDGSIPGGATLFFKIRLEEILTAGIGGSPTLVGADGKKLKKDGESSGSGLLGADGKPL</sequence>
<feature type="compositionally biased region" description="Basic and acidic residues" evidence="6">
    <location>
        <begin position="41"/>
        <end position="50"/>
    </location>
</feature>
<keyword evidence="3 5" id="KW-0697">Rotamase</keyword>
<dbReference type="InterPro" id="IPR046357">
    <property type="entry name" value="PPIase_dom_sf"/>
</dbReference>
<evidence type="ECO:0000256" key="4">
    <source>
        <dbReference type="ARBA" id="ARBA00023235"/>
    </source>
</evidence>
<dbReference type="EMBL" id="HBEJ01019522">
    <property type="protein sequence ID" value="CAD8381142.1"/>
    <property type="molecule type" value="Transcribed_RNA"/>
</dbReference>
<dbReference type="SUPFAM" id="SSF54534">
    <property type="entry name" value="FKBP-like"/>
    <property type="match status" value="1"/>
</dbReference>
<protein>
    <recommendedName>
        <fullName evidence="2 5">peptidylprolyl isomerase</fullName>
        <ecNumber evidence="2 5">5.2.1.8</ecNumber>
    </recommendedName>
</protein>
<feature type="region of interest" description="Disordered" evidence="6">
    <location>
        <begin position="275"/>
        <end position="302"/>
    </location>
</feature>
<dbReference type="GO" id="GO:0003755">
    <property type="term" value="F:peptidyl-prolyl cis-trans isomerase activity"/>
    <property type="evidence" value="ECO:0007669"/>
    <property type="project" value="UniProtKB-KW"/>
</dbReference>
<evidence type="ECO:0000256" key="7">
    <source>
        <dbReference type="SAM" id="SignalP"/>
    </source>
</evidence>
<dbReference type="PANTHER" id="PTHR45779">
    <property type="entry name" value="PEPTIDYLPROLYL ISOMERASE"/>
    <property type="match status" value="1"/>
</dbReference>
<keyword evidence="4 5" id="KW-0413">Isomerase</keyword>
<dbReference type="InterPro" id="IPR001179">
    <property type="entry name" value="PPIase_FKBP_dom"/>
</dbReference>
<dbReference type="InterPro" id="IPR000774">
    <property type="entry name" value="PPIase_FKBP_N"/>
</dbReference>
<gene>
    <name evidence="9" type="ORF">MPOL1434_LOCUS11386</name>
</gene>
<evidence type="ECO:0000259" key="8">
    <source>
        <dbReference type="PROSITE" id="PS50059"/>
    </source>
</evidence>
<evidence type="ECO:0000256" key="3">
    <source>
        <dbReference type="ARBA" id="ARBA00023110"/>
    </source>
</evidence>
<dbReference type="GO" id="GO:0006457">
    <property type="term" value="P:protein folding"/>
    <property type="evidence" value="ECO:0007669"/>
    <property type="project" value="InterPro"/>
</dbReference>
<dbReference type="Gene3D" id="3.10.50.40">
    <property type="match status" value="1"/>
</dbReference>
<proteinExistence type="predicted"/>
<feature type="region of interest" description="Disordered" evidence="6">
    <location>
        <begin position="37"/>
        <end position="59"/>
    </location>
</feature>
<dbReference type="PROSITE" id="PS50059">
    <property type="entry name" value="FKBP_PPIASE"/>
    <property type="match status" value="1"/>
</dbReference>
<feature type="compositionally biased region" description="Basic and acidic residues" evidence="6">
    <location>
        <begin position="279"/>
        <end position="288"/>
    </location>
</feature>
<reference evidence="9" key="1">
    <citation type="submission" date="2021-01" db="EMBL/GenBank/DDBJ databases">
        <authorList>
            <person name="Corre E."/>
            <person name="Pelletier E."/>
            <person name="Niang G."/>
            <person name="Scheremetjew M."/>
            <person name="Finn R."/>
            <person name="Kale V."/>
            <person name="Holt S."/>
            <person name="Cochrane G."/>
            <person name="Meng A."/>
            <person name="Brown T."/>
            <person name="Cohen L."/>
        </authorList>
    </citation>
    <scope>NUCLEOTIDE SEQUENCE</scope>
    <source>
        <strain evidence="9">CCMP3303</strain>
    </source>
</reference>
<evidence type="ECO:0000256" key="1">
    <source>
        <dbReference type="ARBA" id="ARBA00000971"/>
    </source>
</evidence>
<comment type="catalytic activity">
    <reaction evidence="1 5">
        <text>[protein]-peptidylproline (omega=180) = [protein]-peptidylproline (omega=0)</text>
        <dbReference type="Rhea" id="RHEA:16237"/>
        <dbReference type="Rhea" id="RHEA-COMP:10747"/>
        <dbReference type="Rhea" id="RHEA-COMP:10748"/>
        <dbReference type="ChEBI" id="CHEBI:83833"/>
        <dbReference type="ChEBI" id="CHEBI:83834"/>
        <dbReference type="EC" id="5.2.1.8"/>
    </reaction>
</comment>
<dbReference type="GO" id="GO:0005783">
    <property type="term" value="C:endoplasmic reticulum"/>
    <property type="evidence" value="ECO:0007669"/>
    <property type="project" value="TreeGrafter"/>
</dbReference>
<dbReference type="PANTHER" id="PTHR45779:SF7">
    <property type="entry name" value="PEPTIDYLPROLYL ISOMERASE"/>
    <property type="match status" value="1"/>
</dbReference>
<organism evidence="9">
    <name type="scientific">Minutocellus polymorphus</name>
    <dbReference type="NCBI Taxonomy" id="265543"/>
    <lineage>
        <taxon>Eukaryota</taxon>
        <taxon>Sar</taxon>
        <taxon>Stramenopiles</taxon>
        <taxon>Ochrophyta</taxon>
        <taxon>Bacillariophyta</taxon>
        <taxon>Mediophyceae</taxon>
        <taxon>Cymatosirophycidae</taxon>
        <taxon>Cymatosirales</taxon>
        <taxon>Cymatosiraceae</taxon>
        <taxon>Minutocellus</taxon>
    </lineage>
</organism>
<feature type="signal peptide" evidence="7">
    <location>
        <begin position="1"/>
        <end position="16"/>
    </location>
</feature>
<dbReference type="EC" id="5.2.1.8" evidence="2 5"/>
<feature type="chain" id="PRO_5030751107" description="peptidylprolyl isomerase" evidence="7">
    <location>
        <begin position="17"/>
        <end position="302"/>
    </location>
</feature>
<accession>A0A7S0FT93</accession>
<name>A0A7S0FT93_9STRA</name>
<evidence type="ECO:0000256" key="5">
    <source>
        <dbReference type="PROSITE-ProRule" id="PRU00277"/>
    </source>
</evidence>
<feature type="domain" description="PPIase FKBP-type" evidence="8">
    <location>
        <begin position="179"/>
        <end position="265"/>
    </location>
</feature>
<dbReference type="Pfam" id="PF01346">
    <property type="entry name" value="FKBP_N"/>
    <property type="match status" value="1"/>
</dbReference>
<dbReference type="Pfam" id="PF00254">
    <property type="entry name" value="FKBP_C"/>
    <property type="match status" value="1"/>
</dbReference>
<evidence type="ECO:0000256" key="6">
    <source>
        <dbReference type="SAM" id="MobiDB-lite"/>
    </source>
</evidence>
<evidence type="ECO:0000256" key="2">
    <source>
        <dbReference type="ARBA" id="ARBA00013194"/>
    </source>
</evidence>
<dbReference type="InterPro" id="IPR044609">
    <property type="entry name" value="FKBP2/11"/>
</dbReference>
<evidence type="ECO:0000313" key="9">
    <source>
        <dbReference type="EMBL" id="CAD8381142.1"/>
    </source>
</evidence>
<dbReference type="AlphaFoldDB" id="A0A7S0FT93"/>
<keyword evidence="7" id="KW-0732">Signal</keyword>